<dbReference type="EMBL" id="CAADFC020000030">
    <property type="protein sequence ID" value="VIO78283.1"/>
    <property type="molecule type" value="Genomic_DNA"/>
</dbReference>
<evidence type="ECO:0000313" key="5">
    <source>
        <dbReference type="Proteomes" id="UP000328092"/>
    </source>
</evidence>
<protein>
    <recommendedName>
        <fullName evidence="6">Anaphase-promoting complex subunit 4 WD40 domain-containing protein</fullName>
    </recommendedName>
</protein>
<proteinExistence type="predicted"/>
<name>A0A508TVG5_9BRAD</name>
<dbReference type="PROSITE" id="PS50082">
    <property type="entry name" value="WD_REPEATS_2"/>
    <property type="match status" value="2"/>
</dbReference>
<evidence type="ECO:0000256" key="3">
    <source>
        <dbReference type="PROSITE-ProRule" id="PRU00221"/>
    </source>
</evidence>
<sequence length="298" mass="31852">MARLVQEFIAGSDPVRSISVSGNGQRMASTTGRMTDGVRFWNVQSGGLLHTFSPVDDQDEISGVALSPEGFFLAAATHHYLLLWDIEAGRQIGTVETPFGGTSVVFSRDGSFILFTHGHRYSRFDTALALKMEHDLQSGPISSPSLSAGGRFAASIHEPGQPNIIVYDLLNDRASLKTSQNGVYSAVAMGPDDGVVLTGNIHGKLETLNAQTGDSIRKFDLPGHSRNVTSVVFSPDGSLALSGSEDFSAKLWDVNTGRELDTLDHGHGFVSCVAFLPNGKLALTGGHDNKVKLWELAP</sequence>
<dbReference type="Gene3D" id="2.130.10.10">
    <property type="entry name" value="YVTN repeat-like/Quinoprotein amine dehydrogenase"/>
    <property type="match status" value="2"/>
</dbReference>
<dbReference type="PANTHER" id="PTHR44019:SF8">
    <property type="entry name" value="POC1 CENTRIOLAR PROTEIN HOMOLOG"/>
    <property type="match status" value="1"/>
</dbReference>
<dbReference type="InterPro" id="IPR001680">
    <property type="entry name" value="WD40_rpt"/>
</dbReference>
<dbReference type="PROSITE" id="PS50294">
    <property type="entry name" value="WD_REPEATS_REGION"/>
    <property type="match status" value="2"/>
</dbReference>
<dbReference type="Pfam" id="PF00400">
    <property type="entry name" value="WD40"/>
    <property type="match status" value="2"/>
</dbReference>
<dbReference type="SMART" id="SM00320">
    <property type="entry name" value="WD40"/>
    <property type="match status" value="4"/>
</dbReference>
<keyword evidence="2" id="KW-0677">Repeat</keyword>
<gene>
    <name evidence="4" type="ORF">CI1B_73280</name>
</gene>
<keyword evidence="5" id="KW-1185">Reference proteome</keyword>
<dbReference type="AlphaFoldDB" id="A0A508TVG5"/>
<dbReference type="InterPro" id="IPR019775">
    <property type="entry name" value="WD40_repeat_CS"/>
</dbReference>
<keyword evidence="1 3" id="KW-0853">WD repeat</keyword>
<evidence type="ECO:0000256" key="2">
    <source>
        <dbReference type="ARBA" id="ARBA00022737"/>
    </source>
</evidence>
<dbReference type="PROSITE" id="PS00678">
    <property type="entry name" value="WD_REPEATS_1"/>
    <property type="match status" value="2"/>
</dbReference>
<reference evidence="4" key="1">
    <citation type="submission" date="2019-02" db="EMBL/GenBank/DDBJ databases">
        <authorList>
            <person name="Pothier F.J."/>
        </authorList>
    </citation>
    <scope>NUCLEOTIDE SEQUENCE</scope>
    <source>
        <strain evidence="4">CI-1B</strain>
    </source>
</reference>
<dbReference type="InterPro" id="IPR050505">
    <property type="entry name" value="WDR55/POC1"/>
</dbReference>
<evidence type="ECO:0000313" key="4">
    <source>
        <dbReference type="EMBL" id="VIO78283.1"/>
    </source>
</evidence>
<dbReference type="RefSeq" id="WP_172628341.1">
    <property type="nucleotide sequence ID" value="NZ_CAADFC020000030.1"/>
</dbReference>
<dbReference type="InterPro" id="IPR011047">
    <property type="entry name" value="Quinoprotein_ADH-like_sf"/>
</dbReference>
<dbReference type="Proteomes" id="UP000328092">
    <property type="component" value="Unassembled WGS sequence"/>
</dbReference>
<dbReference type="InterPro" id="IPR015943">
    <property type="entry name" value="WD40/YVTN_repeat-like_dom_sf"/>
</dbReference>
<evidence type="ECO:0008006" key="6">
    <source>
        <dbReference type="Google" id="ProtNLM"/>
    </source>
</evidence>
<accession>A0A508TVG5</accession>
<comment type="caution">
    <text evidence="4">The sequence shown here is derived from an EMBL/GenBank/DDBJ whole genome shotgun (WGS) entry which is preliminary data.</text>
</comment>
<feature type="repeat" description="WD" evidence="3">
    <location>
        <begin position="263"/>
        <end position="298"/>
    </location>
</feature>
<dbReference type="PANTHER" id="PTHR44019">
    <property type="entry name" value="WD REPEAT-CONTAINING PROTEIN 55"/>
    <property type="match status" value="1"/>
</dbReference>
<evidence type="ECO:0000256" key="1">
    <source>
        <dbReference type="ARBA" id="ARBA00022574"/>
    </source>
</evidence>
<organism evidence="4 5">
    <name type="scientific">Bradyrhizobium ivorense</name>
    <dbReference type="NCBI Taxonomy" id="2511166"/>
    <lineage>
        <taxon>Bacteria</taxon>
        <taxon>Pseudomonadati</taxon>
        <taxon>Pseudomonadota</taxon>
        <taxon>Alphaproteobacteria</taxon>
        <taxon>Hyphomicrobiales</taxon>
        <taxon>Nitrobacteraceae</taxon>
        <taxon>Bradyrhizobium</taxon>
    </lineage>
</organism>
<dbReference type="SUPFAM" id="SSF50998">
    <property type="entry name" value="Quinoprotein alcohol dehydrogenase-like"/>
    <property type="match status" value="1"/>
</dbReference>
<feature type="repeat" description="WD" evidence="3">
    <location>
        <begin position="221"/>
        <end position="262"/>
    </location>
</feature>